<name>A0A8S0T6G8_OLEEU</name>
<protein>
    <submittedName>
        <fullName evidence="1">INVOLVED IN DE NOVO 2</fullName>
    </submittedName>
</protein>
<dbReference type="PANTHER" id="PTHR21596:SF65">
    <property type="entry name" value="PROTEIN INVOLVED IN DE NOVO 2-RELATED"/>
    <property type="match status" value="1"/>
</dbReference>
<reference evidence="1 2" key="1">
    <citation type="submission" date="2019-12" db="EMBL/GenBank/DDBJ databases">
        <authorList>
            <person name="Alioto T."/>
            <person name="Alioto T."/>
            <person name="Gomez Garrido J."/>
        </authorList>
    </citation>
    <scope>NUCLEOTIDE SEQUENCE [LARGE SCALE GENOMIC DNA]</scope>
</reference>
<comment type="caution">
    <text evidence="1">The sequence shown here is derived from an EMBL/GenBank/DDBJ whole genome shotgun (WGS) entry which is preliminary data.</text>
</comment>
<accession>A0A8S0T6G8</accession>
<dbReference type="EMBL" id="CACTIH010005671">
    <property type="protein sequence ID" value="CAA3000108.1"/>
    <property type="molecule type" value="Genomic_DNA"/>
</dbReference>
<gene>
    <name evidence="1" type="ORF">OLEA9_A075841</name>
</gene>
<proteinExistence type="predicted"/>
<dbReference type="PANTHER" id="PTHR21596">
    <property type="entry name" value="RIBONUCLEASE P SUBUNIT P38"/>
    <property type="match status" value="1"/>
</dbReference>
<dbReference type="InterPro" id="IPR045177">
    <property type="entry name" value="FDM1-5/IDN2"/>
</dbReference>
<dbReference type="Proteomes" id="UP000594638">
    <property type="component" value="Unassembled WGS sequence"/>
</dbReference>
<dbReference type="GO" id="GO:0080188">
    <property type="term" value="P:gene silencing by siRNA-directed DNA methylation"/>
    <property type="evidence" value="ECO:0007669"/>
    <property type="project" value="InterPro"/>
</dbReference>
<evidence type="ECO:0000313" key="1">
    <source>
        <dbReference type="EMBL" id="CAA3000108.1"/>
    </source>
</evidence>
<keyword evidence="2" id="KW-1185">Reference proteome</keyword>
<dbReference type="Gramene" id="OE9A075841T1">
    <property type="protein sequence ID" value="OE9A075841C1"/>
    <property type="gene ID" value="OE9A075841"/>
</dbReference>
<organism evidence="1 2">
    <name type="scientific">Olea europaea subsp. europaea</name>
    <dbReference type="NCBI Taxonomy" id="158383"/>
    <lineage>
        <taxon>Eukaryota</taxon>
        <taxon>Viridiplantae</taxon>
        <taxon>Streptophyta</taxon>
        <taxon>Embryophyta</taxon>
        <taxon>Tracheophyta</taxon>
        <taxon>Spermatophyta</taxon>
        <taxon>Magnoliopsida</taxon>
        <taxon>eudicotyledons</taxon>
        <taxon>Gunneridae</taxon>
        <taxon>Pentapetalae</taxon>
        <taxon>asterids</taxon>
        <taxon>lamiids</taxon>
        <taxon>Lamiales</taxon>
        <taxon>Oleaceae</taxon>
        <taxon>Oleeae</taxon>
        <taxon>Olea</taxon>
    </lineage>
</organism>
<dbReference type="AlphaFoldDB" id="A0A8S0T6G8"/>
<feature type="non-terminal residue" evidence="1">
    <location>
        <position position="1"/>
    </location>
</feature>
<evidence type="ECO:0000313" key="2">
    <source>
        <dbReference type="Proteomes" id="UP000594638"/>
    </source>
</evidence>
<sequence>MENKFMETNNSLSQLMMEKDQLLQDAQDHFQKIFNDHKKLKLQLETQKRALEHWGHELAKRETHNENERRKLDEELEEEYGTMEIEVEKAFGLFGNKRPRESKGGGGLVIACGAEKAVVLDTVVIGV</sequence>